<accession>A0A0A0KPJ8</accession>
<reference evidence="2 3" key="4">
    <citation type="journal article" date="2011" name="BMC Genomics">
        <title>RNA-Seq improves annotation of protein-coding genes in the cucumber genome.</title>
        <authorList>
            <person name="Li Z."/>
            <person name="Zhang Z."/>
            <person name="Yan P."/>
            <person name="Huang S."/>
            <person name="Fei Z."/>
            <person name="Lin K."/>
        </authorList>
    </citation>
    <scope>NUCLEOTIDE SEQUENCE [LARGE SCALE GENOMIC DNA]</scope>
    <source>
        <strain evidence="3">cv. 9930</strain>
    </source>
</reference>
<feature type="compositionally biased region" description="Basic residues" evidence="1">
    <location>
        <begin position="19"/>
        <end position="28"/>
    </location>
</feature>
<reference evidence="2 3" key="3">
    <citation type="journal article" date="2010" name="BMC Genomics">
        <title>Transcriptome sequencing and comparative analysis of cucumber flowers with different sex types.</title>
        <authorList>
            <person name="Guo S."/>
            <person name="Zheng Y."/>
            <person name="Joung J.G."/>
            <person name="Liu S."/>
            <person name="Zhang Z."/>
            <person name="Crasta O.R."/>
            <person name="Sobral B.W."/>
            <person name="Xu Y."/>
            <person name="Huang S."/>
            <person name="Fei Z."/>
        </authorList>
    </citation>
    <scope>NUCLEOTIDE SEQUENCE [LARGE SCALE GENOMIC DNA]</scope>
    <source>
        <strain evidence="3">cv. 9930</strain>
    </source>
</reference>
<proteinExistence type="predicted"/>
<feature type="compositionally biased region" description="Basic and acidic residues" evidence="1">
    <location>
        <begin position="29"/>
        <end position="40"/>
    </location>
</feature>
<reference evidence="2 3" key="1">
    <citation type="journal article" date="2009" name="Nat. Genet.">
        <title>The genome of the cucumber, Cucumis sativus L.</title>
        <authorList>
            <person name="Huang S."/>
            <person name="Li R."/>
            <person name="Zhang Z."/>
            <person name="Li L."/>
            <person name="Gu X."/>
            <person name="Fan W."/>
            <person name="Lucas W.J."/>
            <person name="Wang X."/>
            <person name="Xie B."/>
            <person name="Ni P."/>
            <person name="Ren Y."/>
            <person name="Zhu H."/>
            <person name="Li J."/>
            <person name="Lin K."/>
            <person name="Jin W."/>
            <person name="Fei Z."/>
            <person name="Li G."/>
            <person name="Staub J."/>
            <person name="Kilian A."/>
            <person name="van der Vossen E.A."/>
            <person name="Wu Y."/>
            <person name="Guo J."/>
            <person name="He J."/>
            <person name="Jia Z."/>
            <person name="Ren Y."/>
            <person name="Tian G."/>
            <person name="Lu Y."/>
            <person name="Ruan J."/>
            <person name="Qian W."/>
            <person name="Wang M."/>
            <person name="Huang Q."/>
            <person name="Li B."/>
            <person name="Xuan Z."/>
            <person name="Cao J."/>
            <person name="Asan"/>
            <person name="Wu Z."/>
            <person name="Zhang J."/>
            <person name="Cai Q."/>
            <person name="Bai Y."/>
            <person name="Zhao B."/>
            <person name="Han Y."/>
            <person name="Li Y."/>
            <person name="Li X."/>
            <person name="Wang S."/>
            <person name="Shi Q."/>
            <person name="Liu S."/>
            <person name="Cho W.K."/>
            <person name="Kim J.Y."/>
            <person name="Xu Y."/>
            <person name="Heller-Uszynska K."/>
            <person name="Miao H."/>
            <person name="Cheng Z."/>
            <person name="Zhang S."/>
            <person name="Wu J."/>
            <person name="Yang Y."/>
            <person name="Kang H."/>
            <person name="Li M."/>
            <person name="Liang H."/>
            <person name="Ren X."/>
            <person name="Shi Z."/>
            <person name="Wen M."/>
            <person name="Jian M."/>
            <person name="Yang H."/>
            <person name="Zhang G."/>
            <person name="Yang Z."/>
            <person name="Chen R."/>
            <person name="Liu S."/>
            <person name="Li J."/>
            <person name="Ma L."/>
            <person name="Liu H."/>
            <person name="Zhou Y."/>
            <person name="Zhao J."/>
            <person name="Fang X."/>
            <person name="Li G."/>
            <person name="Fang L."/>
            <person name="Li Y."/>
            <person name="Liu D."/>
            <person name="Zheng H."/>
            <person name="Zhang Y."/>
            <person name="Qin N."/>
            <person name="Li Z."/>
            <person name="Yang G."/>
            <person name="Yang S."/>
            <person name="Bolund L."/>
            <person name="Kristiansen K."/>
            <person name="Zheng H."/>
            <person name="Li S."/>
            <person name="Zhang X."/>
            <person name="Yang H."/>
            <person name="Wang J."/>
            <person name="Sun R."/>
            <person name="Zhang B."/>
            <person name="Jiang S."/>
            <person name="Wang J."/>
            <person name="Du Y."/>
            <person name="Li S."/>
        </authorList>
    </citation>
    <scope>NUCLEOTIDE SEQUENCE [LARGE SCALE GENOMIC DNA]</scope>
    <source>
        <strain evidence="3">cv. 9930</strain>
    </source>
</reference>
<evidence type="ECO:0000313" key="3">
    <source>
        <dbReference type="Proteomes" id="UP000029981"/>
    </source>
</evidence>
<feature type="region of interest" description="Disordered" evidence="1">
    <location>
        <begin position="1"/>
        <end position="44"/>
    </location>
</feature>
<name>A0A0A0KPJ8_CUCSA</name>
<organism evidence="2 3">
    <name type="scientific">Cucumis sativus</name>
    <name type="common">Cucumber</name>
    <dbReference type="NCBI Taxonomy" id="3659"/>
    <lineage>
        <taxon>Eukaryota</taxon>
        <taxon>Viridiplantae</taxon>
        <taxon>Streptophyta</taxon>
        <taxon>Embryophyta</taxon>
        <taxon>Tracheophyta</taxon>
        <taxon>Spermatophyta</taxon>
        <taxon>Magnoliopsida</taxon>
        <taxon>eudicotyledons</taxon>
        <taxon>Gunneridae</taxon>
        <taxon>Pentapetalae</taxon>
        <taxon>rosids</taxon>
        <taxon>fabids</taxon>
        <taxon>Cucurbitales</taxon>
        <taxon>Cucurbitaceae</taxon>
        <taxon>Benincaseae</taxon>
        <taxon>Cucumis</taxon>
    </lineage>
</organism>
<protein>
    <submittedName>
        <fullName evidence="2">Uncharacterized protein</fullName>
    </submittedName>
</protein>
<sequence>MRREKEKNKMDKDNEKKKALTKKQMLKNKNKEKDEYEAKKKPVRQKRIRRKGKVRKWCEVLKLLHEMRFFLEDATVPTFITTLFDGEDVDFNARESNRLYDLHNDVNAKGNRKIVYPTTTKFNDVLIVVVELRTGWDITP</sequence>
<evidence type="ECO:0000256" key="1">
    <source>
        <dbReference type="SAM" id="MobiDB-lite"/>
    </source>
</evidence>
<evidence type="ECO:0000313" key="2">
    <source>
        <dbReference type="EMBL" id="KGN49646.1"/>
    </source>
</evidence>
<dbReference type="EMBL" id="CM002926">
    <property type="protein sequence ID" value="KGN49646.1"/>
    <property type="molecule type" value="Genomic_DNA"/>
</dbReference>
<dbReference type="Gramene" id="KGN49646">
    <property type="protein sequence ID" value="KGN49646"/>
    <property type="gene ID" value="Csa_5G044000"/>
</dbReference>
<dbReference type="AlphaFoldDB" id="A0A0A0KPJ8"/>
<reference evidence="2 3" key="2">
    <citation type="journal article" date="2009" name="PLoS ONE">
        <title>An integrated genetic and cytogenetic map of the cucumber genome.</title>
        <authorList>
            <person name="Ren Y."/>
            <person name="Zhang Z."/>
            <person name="Liu J."/>
            <person name="Staub J.E."/>
            <person name="Han Y."/>
            <person name="Cheng Z."/>
            <person name="Li X."/>
            <person name="Lu J."/>
            <person name="Miao H."/>
            <person name="Kang H."/>
            <person name="Xie B."/>
            <person name="Gu X."/>
            <person name="Wang X."/>
            <person name="Du Y."/>
            <person name="Jin W."/>
            <person name="Huang S."/>
        </authorList>
    </citation>
    <scope>NUCLEOTIDE SEQUENCE [LARGE SCALE GENOMIC DNA]</scope>
    <source>
        <strain evidence="3">cv. 9930</strain>
    </source>
</reference>
<dbReference type="Proteomes" id="UP000029981">
    <property type="component" value="Chromosome 5"/>
</dbReference>
<gene>
    <name evidence="2" type="ORF">Csa_5G044000</name>
</gene>
<feature type="compositionally biased region" description="Basic and acidic residues" evidence="1">
    <location>
        <begin position="1"/>
        <end position="18"/>
    </location>
</feature>
<keyword evidence="3" id="KW-1185">Reference proteome</keyword>